<dbReference type="InterPro" id="IPR003594">
    <property type="entry name" value="HATPase_dom"/>
</dbReference>
<comment type="caution">
    <text evidence="3">The sequence shown here is derived from an EMBL/GenBank/DDBJ whole genome shotgun (WGS) entry which is preliminary data.</text>
</comment>
<name>A0A929KZ60_9SPHI</name>
<organism evidence="3 4">
    <name type="scientific">Mucilaginibacter myungsuensis</name>
    <dbReference type="NCBI Taxonomy" id="649104"/>
    <lineage>
        <taxon>Bacteria</taxon>
        <taxon>Pseudomonadati</taxon>
        <taxon>Bacteroidota</taxon>
        <taxon>Sphingobacteriia</taxon>
        <taxon>Sphingobacteriales</taxon>
        <taxon>Sphingobacteriaceae</taxon>
        <taxon>Mucilaginibacter</taxon>
    </lineage>
</organism>
<accession>A0A929KZ60</accession>
<evidence type="ECO:0000313" key="4">
    <source>
        <dbReference type="Proteomes" id="UP000622475"/>
    </source>
</evidence>
<dbReference type="AlphaFoldDB" id="A0A929KZ60"/>
<dbReference type="InterPro" id="IPR050640">
    <property type="entry name" value="Bact_2-comp_sensor_kinase"/>
</dbReference>
<dbReference type="PANTHER" id="PTHR34220:SF7">
    <property type="entry name" value="SENSOR HISTIDINE KINASE YPDA"/>
    <property type="match status" value="1"/>
</dbReference>
<dbReference type="Pfam" id="PF06580">
    <property type="entry name" value="His_kinase"/>
    <property type="match status" value="1"/>
</dbReference>
<keyword evidence="4" id="KW-1185">Reference proteome</keyword>
<dbReference type="Gene3D" id="3.30.565.10">
    <property type="entry name" value="Histidine kinase-like ATPase, C-terminal domain"/>
    <property type="match status" value="1"/>
</dbReference>
<evidence type="ECO:0000259" key="1">
    <source>
        <dbReference type="Pfam" id="PF02518"/>
    </source>
</evidence>
<keyword evidence="3" id="KW-0808">Transferase</keyword>
<keyword evidence="3" id="KW-0418">Kinase</keyword>
<dbReference type="EMBL" id="JADFFL010000006">
    <property type="protein sequence ID" value="MBE9663317.1"/>
    <property type="molecule type" value="Genomic_DNA"/>
</dbReference>
<dbReference type="SUPFAM" id="SSF55874">
    <property type="entry name" value="ATPase domain of HSP90 chaperone/DNA topoisomerase II/histidine kinase"/>
    <property type="match status" value="1"/>
</dbReference>
<dbReference type="InterPro" id="IPR010559">
    <property type="entry name" value="Sig_transdc_His_kin_internal"/>
</dbReference>
<dbReference type="Proteomes" id="UP000622475">
    <property type="component" value="Unassembled WGS sequence"/>
</dbReference>
<protein>
    <submittedName>
        <fullName evidence="3">Histidine kinase</fullName>
    </submittedName>
</protein>
<feature type="domain" description="Signal transduction histidine kinase internal region" evidence="2">
    <location>
        <begin position="26"/>
        <end position="102"/>
    </location>
</feature>
<dbReference type="GO" id="GO:0000155">
    <property type="term" value="F:phosphorelay sensor kinase activity"/>
    <property type="evidence" value="ECO:0007669"/>
    <property type="project" value="InterPro"/>
</dbReference>
<gene>
    <name evidence="3" type="ORF">IRJ16_15620</name>
</gene>
<proteinExistence type="predicted"/>
<dbReference type="Pfam" id="PF02518">
    <property type="entry name" value="HATPase_c"/>
    <property type="match status" value="1"/>
</dbReference>
<sequence>MFVMYRSGQKRKLAAEAKDKQVAMLQLASVRSQLNPHFIFNALAGIQNLMNKNEVENANKYLSRFARLTRNILDDGNKELTSIEKETALLTDYLQMEQTRFGFSFSIDVDANVDQLTEIPAMLLQPFAENAVKHGVSALKDKGIIKISITKQGPDLLLTVQDNGSGFANDQADGMGFKLCRERIALLNTIYKKSSILLKQTSGNAGTLISIELRGWV</sequence>
<feature type="domain" description="Histidine kinase/HSP90-like ATPase" evidence="1">
    <location>
        <begin position="123"/>
        <end position="213"/>
    </location>
</feature>
<evidence type="ECO:0000313" key="3">
    <source>
        <dbReference type="EMBL" id="MBE9663317.1"/>
    </source>
</evidence>
<evidence type="ECO:0000259" key="2">
    <source>
        <dbReference type="Pfam" id="PF06580"/>
    </source>
</evidence>
<dbReference type="PANTHER" id="PTHR34220">
    <property type="entry name" value="SENSOR HISTIDINE KINASE YPDA"/>
    <property type="match status" value="1"/>
</dbReference>
<reference evidence="3" key="1">
    <citation type="submission" date="2020-10" db="EMBL/GenBank/DDBJ databases">
        <title>Mucilaginibacter mali sp. nov., isolated from rhizosphere soil of apple orchard.</title>
        <authorList>
            <person name="Lee J.-S."/>
            <person name="Kim H.S."/>
            <person name="Kim J.-S."/>
        </authorList>
    </citation>
    <scope>NUCLEOTIDE SEQUENCE</scope>
    <source>
        <strain evidence="3">KCTC 22746</strain>
    </source>
</reference>
<dbReference type="InterPro" id="IPR036890">
    <property type="entry name" value="HATPase_C_sf"/>
</dbReference>
<dbReference type="GO" id="GO:0016020">
    <property type="term" value="C:membrane"/>
    <property type="evidence" value="ECO:0007669"/>
    <property type="project" value="InterPro"/>
</dbReference>